<reference evidence="1 2" key="1">
    <citation type="submission" date="2017-02" db="EMBL/GenBank/DDBJ databases">
        <title>The new phylogeny of genus Mycobacterium.</title>
        <authorList>
            <person name="Tortoli E."/>
            <person name="Trovato A."/>
            <person name="Cirillo D.M."/>
        </authorList>
    </citation>
    <scope>NUCLEOTIDE SEQUENCE [LARGE SCALE GENOMIC DNA]</scope>
    <source>
        <strain evidence="1 2">DSM 45578</strain>
    </source>
</reference>
<dbReference type="OrthoDB" id="4539099at2"/>
<dbReference type="InterPro" id="IPR019646">
    <property type="entry name" value="Aminoglyc_AdlTrfase"/>
</dbReference>
<dbReference type="Proteomes" id="UP000192366">
    <property type="component" value="Unassembled WGS sequence"/>
</dbReference>
<protein>
    <recommendedName>
        <fullName evidence="3">Amino acid transporter</fullName>
    </recommendedName>
</protein>
<gene>
    <name evidence="1" type="ORF">BST17_07900</name>
</gene>
<name>A0A1W9Z0G8_MYCBA</name>
<proteinExistence type="predicted"/>
<evidence type="ECO:0000313" key="2">
    <source>
        <dbReference type="Proteomes" id="UP000192366"/>
    </source>
</evidence>
<dbReference type="EMBL" id="MVHJ01000005">
    <property type="protein sequence ID" value="ORA05828.1"/>
    <property type="molecule type" value="Genomic_DNA"/>
</dbReference>
<dbReference type="Pfam" id="PF10706">
    <property type="entry name" value="Aminoglyc_resit"/>
    <property type="match status" value="1"/>
</dbReference>
<sequence length="201" mass="22966">MAALTAPPPTGAAWDAWPPAEVARRLAHVQAPWCVAAGWALDLFLGTNTRAHEDTEIAVPAARFDEIVAALPGYAWDVVGDGLMWPYPERLDQHFQTWLRDPGTGRYRLDVFREPHTQDRWVCRRDREITLGYHELINRTADGVPYVIPEVALLFKAKHRRDKDEADFSRVLPHLDATARSRLRGWLIRVHPGHTWIDALR</sequence>
<dbReference type="AlphaFoldDB" id="A0A1W9Z0G8"/>
<comment type="caution">
    <text evidence="1">The sequence shown here is derived from an EMBL/GenBank/DDBJ whole genome shotgun (WGS) entry which is preliminary data.</text>
</comment>
<evidence type="ECO:0000313" key="1">
    <source>
        <dbReference type="EMBL" id="ORA05828.1"/>
    </source>
</evidence>
<evidence type="ECO:0008006" key="3">
    <source>
        <dbReference type="Google" id="ProtNLM"/>
    </source>
</evidence>
<dbReference type="Gene3D" id="3.30.460.40">
    <property type="match status" value="1"/>
</dbReference>
<organism evidence="1 2">
    <name type="scientific">Mycolicibacterium bacteremicum</name>
    <name type="common">Mycobacterium bacteremicum</name>
    <dbReference type="NCBI Taxonomy" id="564198"/>
    <lineage>
        <taxon>Bacteria</taxon>
        <taxon>Bacillati</taxon>
        <taxon>Actinomycetota</taxon>
        <taxon>Actinomycetes</taxon>
        <taxon>Mycobacteriales</taxon>
        <taxon>Mycobacteriaceae</taxon>
        <taxon>Mycolicibacterium</taxon>
    </lineage>
</organism>
<keyword evidence="2" id="KW-1185">Reference proteome</keyword>
<accession>A0A1W9Z0G8</accession>
<dbReference type="STRING" id="564198.BST17_07900"/>